<keyword evidence="6 8" id="KW-1133">Transmembrane helix</keyword>
<evidence type="ECO:0000256" key="4">
    <source>
        <dbReference type="ARBA" id="ARBA00022475"/>
    </source>
</evidence>
<feature type="transmembrane region" description="Helical" evidence="8">
    <location>
        <begin position="36"/>
        <end position="59"/>
    </location>
</feature>
<protein>
    <recommendedName>
        <fullName evidence="11">AI-2E family transporter</fullName>
    </recommendedName>
</protein>
<sequence length="373" mass="41006">MEKFKYYKELIGAIILAGLMILVALRISDIASGIDALITAFVPLIVGACMAFVLDILVVRYERWLWPRIKSGWRYKIRRPLSIILSFVTISLIVYFIARMAVPQLVHSITLIVSAAPQLYLDFQQWIYHLSNTVPLASNPTVLNTLNGESIVNYTREWGTKGGTYVVNTMGTILSWTVNIALGLIFAIYMLLDKERLMSQGKRILKAYASDTWVNRVTYVTKVAVQTFSSFFVGQFIDALILGIMVGVTLWICNISYATTIACVIGLTGLIPLVGIYVGGLMGAVILLTISPMDALIYVIILEVLHQIESNVIYPKIVGNSVGLPGLWVFAAVIIGGSLMGVTGMIIGVPLVATCYKLLMADVEERLASNEGL</sequence>
<dbReference type="AlphaFoldDB" id="A0A133S3X0"/>
<gene>
    <name evidence="9" type="ORF">HMPREF3233_01333</name>
</gene>
<dbReference type="PANTHER" id="PTHR21716:SF53">
    <property type="entry name" value="PERMEASE PERM-RELATED"/>
    <property type="match status" value="1"/>
</dbReference>
<evidence type="ECO:0000256" key="8">
    <source>
        <dbReference type="SAM" id="Phobius"/>
    </source>
</evidence>
<feature type="transmembrane region" description="Helical" evidence="8">
    <location>
        <begin position="285"/>
        <end position="308"/>
    </location>
</feature>
<feature type="transmembrane region" description="Helical" evidence="8">
    <location>
        <begin position="173"/>
        <end position="192"/>
    </location>
</feature>
<feature type="transmembrane region" description="Helical" evidence="8">
    <location>
        <begin position="328"/>
        <end position="356"/>
    </location>
</feature>
<evidence type="ECO:0000313" key="9">
    <source>
        <dbReference type="EMBL" id="KXA63580.1"/>
    </source>
</evidence>
<dbReference type="GO" id="GO:0055085">
    <property type="term" value="P:transmembrane transport"/>
    <property type="evidence" value="ECO:0007669"/>
    <property type="project" value="TreeGrafter"/>
</dbReference>
<dbReference type="GO" id="GO:0005886">
    <property type="term" value="C:plasma membrane"/>
    <property type="evidence" value="ECO:0007669"/>
    <property type="project" value="UniProtKB-SubCell"/>
</dbReference>
<feature type="transmembrane region" description="Helical" evidence="8">
    <location>
        <begin position="80"/>
        <end position="98"/>
    </location>
</feature>
<evidence type="ECO:0000256" key="6">
    <source>
        <dbReference type="ARBA" id="ARBA00022989"/>
    </source>
</evidence>
<feature type="transmembrane region" description="Helical" evidence="8">
    <location>
        <begin position="258"/>
        <end position="278"/>
    </location>
</feature>
<keyword evidence="4" id="KW-1003">Cell membrane</keyword>
<comment type="similarity">
    <text evidence="2">Belongs to the autoinducer-2 exporter (AI-2E) (TC 2.A.86) family.</text>
</comment>
<evidence type="ECO:0000256" key="1">
    <source>
        <dbReference type="ARBA" id="ARBA00004651"/>
    </source>
</evidence>
<keyword evidence="3" id="KW-0813">Transport</keyword>
<dbReference type="RefSeq" id="WP_060807715.1">
    <property type="nucleotide sequence ID" value="NZ_KQ958094.1"/>
</dbReference>
<proteinExistence type="inferred from homology"/>
<evidence type="ECO:0000256" key="3">
    <source>
        <dbReference type="ARBA" id="ARBA00022448"/>
    </source>
</evidence>
<evidence type="ECO:0000256" key="7">
    <source>
        <dbReference type="ARBA" id="ARBA00023136"/>
    </source>
</evidence>
<dbReference type="PANTHER" id="PTHR21716">
    <property type="entry name" value="TRANSMEMBRANE PROTEIN"/>
    <property type="match status" value="1"/>
</dbReference>
<feature type="transmembrane region" description="Helical" evidence="8">
    <location>
        <begin position="231"/>
        <end position="252"/>
    </location>
</feature>
<comment type="subcellular location">
    <subcellularLocation>
        <location evidence="1">Cell membrane</location>
        <topology evidence="1">Multi-pass membrane protein</topology>
    </subcellularLocation>
</comment>
<dbReference type="Proteomes" id="UP000070226">
    <property type="component" value="Unassembled WGS sequence"/>
</dbReference>
<accession>A0A133S3X0</accession>
<keyword evidence="7 8" id="KW-0472">Membrane</keyword>
<dbReference type="EMBL" id="LRQT01000056">
    <property type="protein sequence ID" value="KXA63580.1"/>
    <property type="molecule type" value="Genomic_DNA"/>
</dbReference>
<dbReference type="InterPro" id="IPR002549">
    <property type="entry name" value="AI-2E-like"/>
</dbReference>
<name>A0A133S3X0_9FIRM</name>
<comment type="caution">
    <text evidence="9">The sequence shown here is derived from an EMBL/GenBank/DDBJ whole genome shotgun (WGS) entry which is preliminary data.</text>
</comment>
<keyword evidence="5 8" id="KW-0812">Transmembrane</keyword>
<evidence type="ECO:0000313" key="10">
    <source>
        <dbReference type="Proteomes" id="UP000070226"/>
    </source>
</evidence>
<dbReference type="PATRIC" id="fig|39777.7.peg.1297"/>
<dbReference type="Pfam" id="PF01594">
    <property type="entry name" value="AI-2E_transport"/>
    <property type="match status" value="1"/>
</dbReference>
<reference evidence="9 10" key="1">
    <citation type="submission" date="2016-01" db="EMBL/GenBank/DDBJ databases">
        <authorList>
            <person name="Oliw E.H."/>
        </authorList>
    </citation>
    <scope>NUCLEOTIDE SEQUENCE [LARGE SCALE GENOMIC DNA]</scope>
    <source>
        <strain evidence="9 10">CMW7756B</strain>
    </source>
</reference>
<evidence type="ECO:0008006" key="11">
    <source>
        <dbReference type="Google" id="ProtNLM"/>
    </source>
</evidence>
<organism evidence="9">
    <name type="scientific">Veillonella atypica</name>
    <dbReference type="NCBI Taxonomy" id="39777"/>
    <lineage>
        <taxon>Bacteria</taxon>
        <taxon>Bacillati</taxon>
        <taxon>Bacillota</taxon>
        <taxon>Negativicutes</taxon>
        <taxon>Veillonellales</taxon>
        <taxon>Veillonellaceae</taxon>
        <taxon>Veillonella</taxon>
    </lineage>
</organism>
<evidence type="ECO:0000256" key="2">
    <source>
        <dbReference type="ARBA" id="ARBA00009773"/>
    </source>
</evidence>
<evidence type="ECO:0000256" key="5">
    <source>
        <dbReference type="ARBA" id="ARBA00022692"/>
    </source>
</evidence>